<keyword evidence="1" id="KW-0472">Membrane</keyword>
<proteinExistence type="predicted"/>
<evidence type="ECO:0000256" key="1">
    <source>
        <dbReference type="SAM" id="Phobius"/>
    </source>
</evidence>
<reference evidence="3" key="1">
    <citation type="submission" date="2019-04" db="EMBL/GenBank/DDBJ databases">
        <title>Friends and foes A comparative genomics studyof 23 Aspergillus species from section Flavi.</title>
        <authorList>
            <consortium name="DOE Joint Genome Institute"/>
            <person name="Kjaerbolling I."/>
            <person name="Vesth T."/>
            <person name="Frisvad J.C."/>
            <person name="Nybo J.L."/>
            <person name="Theobald S."/>
            <person name="Kildgaard S."/>
            <person name="Isbrandt T."/>
            <person name="Kuo A."/>
            <person name="Sato A."/>
            <person name="Lyhne E.K."/>
            <person name="Kogle M.E."/>
            <person name="Wiebenga A."/>
            <person name="Kun R.S."/>
            <person name="Lubbers R.J."/>
            <person name="Makela M.R."/>
            <person name="Barry K."/>
            <person name="Chovatia M."/>
            <person name="Clum A."/>
            <person name="Daum C."/>
            <person name="Haridas S."/>
            <person name="He G."/>
            <person name="LaButti K."/>
            <person name="Lipzen A."/>
            <person name="Mondo S."/>
            <person name="Riley R."/>
            <person name="Salamov A."/>
            <person name="Simmons B.A."/>
            <person name="Magnuson J.K."/>
            <person name="Henrissat B."/>
            <person name="Mortensen U.H."/>
            <person name="Larsen T.O."/>
            <person name="Devries R.P."/>
            <person name="Grigoriev I.V."/>
            <person name="Machida M."/>
            <person name="Baker S.E."/>
            <person name="Andersen M.R."/>
        </authorList>
    </citation>
    <scope>NUCLEOTIDE SEQUENCE [LARGE SCALE GENOMIC DNA]</scope>
    <source>
        <strain evidence="3">CBS 130017</strain>
    </source>
</reference>
<feature type="transmembrane region" description="Helical" evidence="1">
    <location>
        <begin position="55"/>
        <end position="77"/>
    </location>
</feature>
<keyword evidence="1" id="KW-1133">Transmembrane helix</keyword>
<keyword evidence="1" id="KW-0812">Transmembrane</keyword>
<evidence type="ECO:0000313" key="2">
    <source>
        <dbReference type="EMBL" id="KAE8321510.1"/>
    </source>
</evidence>
<accession>A0A5N6WPV9</accession>
<dbReference type="AlphaFoldDB" id="A0A5N6WPV9"/>
<organism evidence="2 3">
    <name type="scientific">Aspergillus sergii</name>
    <dbReference type="NCBI Taxonomy" id="1034303"/>
    <lineage>
        <taxon>Eukaryota</taxon>
        <taxon>Fungi</taxon>
        <taxon>Dikarya</taxon>
        <taxon>Ascomycota</taxon>
        <taxon>Pezizomycotina</taxon>
        <taxon>Eurotiomycetes</taxon>
        <taxon>Eurotiomycetidae</taxon>
        <taxon>Eurotiales</taxon>
        <taxon>Aspergillaceae</taxon>
        <taxon>Aspergillus</taxon>
        <taxon>Aspergillus subgen. Circumdati</taxon>
    </lineage>
</organism>
<sequence>MLPRLSLRSHCPPGRICDLVFVCELLIPTTLGPYLGSLASGCLSLFPPLWLHPAALHILLGYLNAGVIFVIQLSSLVNHP</sequence>
<dbReference type="EMBL" id="ML741867">
    <property type="protein sequence ID" value="KAE8321510.1"/>
    <property type="molecule type" value="Genomic_DNA"/>
</dbReference>
<protein>
    <submittedName>
        <fullName evidence="2">Uncharacterized protein</fullName>
    </submittedName>
</protein>
<evidence type="ECO:0000313" key="3">
    <source>
        <dbReference type="Proteomes" id="UP000325945"/>
    </source>
</evidence>
<keyword evidence="3" id="KW-1185">Reference proteome</keyword>
<feature type="transmembrane region" description="Helical" evidence="1">
    <location>
        <begin position="16"/>
        <end position="35"/>
    </location>
</feature>
<name>A0A5N6WPV9_9EURO</name>
<gene>
    <name evidence="2" type="ORF">BDV39DRAFT_185584</name>
</gene>
<dbReference type="Proteomes" id="UP000325945">
    <property type="component" value="Unassembled WGS sequence"/>
</dbReference>